<organism evidence="1">
    <name type="scientific">Pseudomonas fragi</name>
    <dbReference type="NCBI Taxonomy" id="296"/>
    <lineage>
        <taxon>Bacteria</taxon>
        <taxon>Pseudomonadati</taxon>
        <taxon>Pseudomonadota</taxon>
        <taxon>Gammaproteobacteria</taxon>
        <taxon>Pseudomonadales</taxon>
        <taxon>Pseudomonadaceae</taxon>
        <taxon>Pseudomonas</taxon>
    </lineage>
</organism>
<keyword evidence="1" id="KW-0614">Plasmid</keyword>
<proteinExistence type="predicted"/>
<dbReference type="EMBL" id="KX353854">
    <property type="protein sequence ID" value="APA32356.1"/>
    <property type="molecule type" value="Genomic_DNA"/>
</dbReference>
<dbReference type="AlphaFoldDB" id="A0A1I9WJN7"/>
<evidence type="ECO:0000313" key="1">
    <source>
        <dbReference type="EMBL" id="APA32356.1"/>
    </source>
</evidence>
<accession>A0A1I9WJN7</accession>
<reference evidence="1" key="1">
    <citation type="submission" date="2016-06" db="EMBL/GenBank/DDBJ databases">
        <title>Pseudomonas fragi A22, a psychrophilic bacterium making igloo-like cell-wall, a novel to adapt environmental stresses.</title>
        <authorList>
            <person name="Sun Y."/>
            <person name="Zhai R."/>
            <person name="Jiang Y."/>
            <person name="Jiang Y."/>
            <person name="Shao W."/>
        </authorList>
    </citation>
    <scope>NUCLEOTIDE SEQUENCE</scope>
    <source>
        <strain evidence="1">A22</strain>
        <plasmid evidence="1">pPFS</plasmid>
    </source>
</reference>
<geneLocation type="plasmid" evidence="1">
    <name>pPFS</name>
</geneLocation>
<sequence>MSQNTPPGSEPRFVEIGDPDDIPLPLPIFVTRQGVDRSHDEAMRKALLADPAYAAELRALLEAEGAMDELAILVRQLALSARSRPEDDLAPAAG</sequence>
<protein>
    <submittedName>
        <fullName evidence="1">Uncharacterized protein</fullName>
    </submittedName>
</protein>
<name>A0A1I9WJN7_PSEFR</name>